<name>A0A1Z5HR29_9FIRM</name>
<dbReference type="PROSITE" id="PS50263">
    <property type="entry name" value="CN_HYDROLASE"/>
    <property type="match status" value="1"/>
</dbReference>
<dbReference type="EMBL" id="BDGJ01000032">
    <property type="protein sequence ID" value="GAW91771.1"/>
    <property type="molecule type" value="Genomic_DNA"/>
</dbReference>
<dbReference type="SUPFAM" id="SSF56317">
    <property type="entry name" value="Carbon-nitrogen hydrolase"/>
    <property type="match status" value="1"/>
</dbReference>
<protein>
    <submittedName>
        <fullName evidence="3">Nitrilase/cyanide hydratase and apolipoprotein N-acyltransferase</fullName>
    </submittedName>
</protein>
<keyword evidence="3" id="KW-0012">Acyltransferase</keyword>
<feature type="domain" description="CN hydrolase" evidence="2">
    <location>
        <begin position="4"/>
        <end position="242"/>
    </location>
</feature>
<dbReference type="GO" id="GO:0016811">
    <property type="term" value="F:hydrolase activity, acting on carbon-nitrogen (but not peptide) bonds, in linear amides"/>
    <property type="evidence" value="ECO:0007669"/>
    <property type="project" value="TreeGrafter"/>
</dbReference>
<organism evidence="3 4">
    <name type="scientific">Calderihabitans maritimus</name>
    <dbReference type="NCBI Taxonomy" id="1246530"/>
    <lineage>
        <taxon>Bacteria</taxon>
        <taxon>Bacillati</taxon>
        <taxon>Bacillota</taxon>
        <taxon>Clostridia</taxon>
        <taxon>Neomoorellales</taxon>
        <taxon>Calderihabitantaceae</taxon>
        <taxon>Calderihabitans</taxon>
    </lineage>
</organism>
<accession>A0A1Z5HR29</accession>
<keyword evidence="3" id="KW-0808">Transferase</keyword>
<dbReference type="InterPro" id="IPR036526">
    <property type="entry name" value="C-N_Hydrolase_sf"/>
</dbReference>
<dbReference type="Pfam" id="PF00795">
    <property type="entry name" value="CN_hydrolase"/>
    <property type="match status" value="1"/>
</dbReference>
<dbReference type="InterPro" id="IPR003010">
    <property type="entry name" value="C-N_Hydrolase"/>
</dbReference>
<proteinExistence type="predicted"/>
<dbReference type="AlphaFoldDB" id="A0A1Z5HR29"/>
<comment type="caution">
    <text evidence="3">The sequence shown here is derived from an EMBL/GenBank/DDBJ whole genome shotgun (WGS) entry which is preliminary data.</text>
</comment>
<evidence type="ECO:0000313" key="4">
    <source>
        <dbReference type="Proteomes" id="UP000197032"/>
    </source>
</evidence>
<dbReference type="RefSeq" id="WP_088553250.1">
    <property type="nucleotide sequence ID" value="NZ_BDGJ01000032.1"/>
</dbReference>
<evidence type="ECO:0000256" key="1">
    <source>
        <dbReference type="ARBA" id="ARBA00022801"/>
    </source>
</evidence>
<evidence type="ECO:0000313" key="3">
    <source>
        <dbReference type="EMBL" id="GAW91771.1"/>
    </source>
</evidence>
<keyword evidence="4" id="KW-1185">Reference proteome</keyword>
<dbReference type="CDD" id="cd07585">
    <property type="entry name" value="nitrilase_7"/>
    <property type="match status" value="1"/>
</dbReference>
<dbReference type="GO" id="GO:0016746">
    <property type="term" value="F:acyltransferase activity"/>
    <property type="evidence" value="ECO:0007669"/>
    <property type="project" value="UniProtKB-KW"/>
</dbReference>
<gene>
    <name evidence="3" type="ORF">KKC1_09310</name>
</gene>
<sequence length="276" mass="30441">MKKTRIAVVQMQAKTGKVKENLRKIEQFVKEAATKNVDIICFPELCVQGYNREKARLTAEPIPGESALTISKLAQKANMVILVGMAEKSSSEKPLITQLVAFPNGKLGKYSKTHLGKSELPYFTPGHNLPVFSTDKAKFGIQICWDLHFPEVTAILSLKGSEIIFAPHASPVTVGNRRDIWKKYLLARAYDNSVFVAACNLIGYDGVGQSFCGGAMVIDPKGNVIAEAFNGKEELLVVDLDPATINTIRLQKAKSMSGTFYLQARRPELYGDLIKY</sequence>
<keyword evidence="1" id="KW-0378">Hydrolase</keyword>
<dbReference type="PANTHER" id="PTHR43674:SF2">
    <property type="entry name" value="BETA-UREIDOPROPIONASE"/>
    <property type="match status" value="1"/>
</dbReference>
<dbReference type="Proteomes" id="UP000197032">
    <property type="component" value="Unassembled WGS sequence"/>
</dbReference>
<keyword evidence="3" id="KW-0449">Lipoprotein</keyword>
<dbReference type="PANTHER" id="PTHR43674">
    <property type="entry name" value="NITRILASE C965.09-RELATED"/>
    <property type="match status" value="1"/>
</dbReference>
<reference evidence="4" key="1">
    <citation type="journal article" date="2017" name="Appl. Environ. Microbiol.">
        <title>Genomic Analysis of Calderihabitans maritimus KKC1, a Thermophilic, Hydrogenogenic, Carboxydotrophic Bacterium Isolated from Marine Sediment.</title>
        <authorList>
            <person name="Omae K."/>
            <person name="Yoneda Y."/>
            <person name="Fukuyama Y."/>
            <person name="Yoshida T."/>
            <person name="Sako Y."/>
        </authorList>
    </citation>
    <scope>NUCLEOTIDE SEQUENCE [LARGE SCALE GENOMIC DNA]</scope>
    <source>
        <strain evidence="4">KKC1</strain>
    </source>
</reference>
<dbReference type="OrthoDB" id="9811121at2"/>
<dbReference type="InterPro" id="IPR050345">
    <property type="entry name" value="Aliph_Amidase/BUP"/>
</dbReference>
<dbReference type="Gene3D" id="3.60.110.10">
    <property type="entry name" value="Carbon-nitrogen hydrolase"/>
    <property type="match status" value="1"/>
</dbReference>
<evidence type="ECO:0000259" key="2">
    <source>
        <dbReference type="PROSITE" id="PS50263"/>
    </source>
</evidence>